<keyword evidence="10" id="KW-1185">Reference proteome</keyword>
<dbReference type="EMBL" id="CP133548">
    <property type="protein sequence ID" value="WMS88683.1"/>
    <property type="molecule type" value="Genomic_DNA"/>
</dbReference>
<dbReference type="HAMAP" id="MF_01008">
    <property type="entry name" value="MraZ"/>
    <property type="match status" value="1"/>
</dbReference>
<keyword evidence="4 7" id="KW-0805">Transcription regulation</keyword>
<dbReference type="InterPro" id="IPR003444">
    <property type="entry name" value="MraZ"/>
</dbReference>
<dbReference type="InterPro" id="IPR020603">
    <property type="entry name" value="MraZ_dom"/>
</dbReference>
<dbReference type="NCBIfam" id="TIGR00242">
    <property type="entry name" value="division/cell wall cluster transcriptional repressor MraZ"/>
    <property type="match status" value="1"/>
</dbReference>
<keyword evidence="5 7" id="KW-0238">DNA-binding</keyword>
<name>A0AA51RW10_9GAMM</name>
<proteinExistence type="inferred from homology"/>
<dbReference type="InterPro" id="IPR035644">
    <property type="entry name" value="MraZ_C"/>
</dbReference>
<organism evidence="9 10">
    <name type="scientific">Pleionea litopenaei</name>
    <dbReference type="NCBI Taxonomy" id="3070815"/>
    <lineage>
        <taxon>Bacteria</taxon>
        <taxon>Pseudomonadati</taxon>
        <taxon>Pseudomonadota</taxon>
        <taxon>Gammaproteobacteria</taxon>
        <taxon>Oceanospirillales</taxon>
        <taxon>Pleioneaceae</taxon>
        <taxon>Pleionea</taxon>
    </lineage>
</organism>
<accession>A0AA51RW10</accession>
<keyword evidence="6 7" id="KW-0804">Transcription</keyword>
<comment type="subunit">
    <text evidence="7">Forms oligomers.</text>
</comment>
<dbReference type="GO" id="GO:0009295">
    <property type="term" value="C:nucleoid"/>
    <property type="evidence" value="ECO:0007669"/>
    <property type="project" value="UniProtKB-SubCell"/>
</dbReference>
<dbReference type="GO" id="GO:2000143">
    <property type="term" value="P:negative regulation of DNA-templated transcription initiation"/>
    <property type="evidence" value="ECO:0007669"/>
    <property type="project" value="TreeGrafter"/>
</dbReference>
<dbReference type="PANTHER" id="PTHR34701:SF1">
    <property type="entry name" value="TRANSCRIPTIONAL REGULATOR MRAZ"/>
    <property type="match status" value="1"/>
</dbReference>
<dbReference type="GO" id="GO:0005737">
    <property type="term" value="C:cytoplasm"/>
    <property type="evidence" value="ECO:0007669"/>
    <property type="project" value="UniProtKB-UniRule"/>
</dbReference>
<evidence type="ECO:0000313" key="9">
    <source>
        <dbReference type="EMBL" id="WMS88683.1"/>
    </source>
</evidence>
<protein>
    <recommendedName>
        <fullName evidence="1 7">Transcriptional regulator MraZ</fullName>
    </recommendedName>
</protein>
<comment type="subcellular location">
    <subcellularLocation>
        <location evidence="7">Cytoplasm</location>
        <location evidence="7">Nucleoid</location>
    </subcellularLocation>
</comment>
<dbReference type="CDD" id="cd16320">
    <property type="entry name" value="MraZ_N"/>
    <property type="match status" value="1"/>
</dbReference>
<evidence type="ECO:0000256" key="6">
    <source>
        <dbReference type="ARBA" id="ARBA00023163"/>
    </source>
</evidence>
<dbReference type="InterPro" id="IPR038619">
    <property type="entry name" value="MraZ_sf"/>
</dbReference>
<dbReference type="PROSITE" id="PS51740">
    <property type="entry name" value="SPOVT_ABRB"/>
    <property type="match status" value="1"/>
</dbReference>
<comment type="similarity">
    <text evidence="7">Belongs to the MraZ family.</text>
</comment>
<keyword evidence="2 7" id="KW-0963">Cytoplasm</keyword>
<feature type="domain" description="SpoVT-AbrB" evidence="8">
    <location>
        <begin position="84"/>
        <end position="127"/>
    </location>
</feature>
<gene>
    <name evidence="7 9" type="primary">mraZ</name>
    <name evidence="9" type="ORF">Q9312_07145</name>
</gene>
<evidence type="ECO:0000259" key="8">
    <source>
        <dbReference type="PROSITE" id="PS51740"/>
    </source>
</evidence>
<dbReference type="InterPro" id="IPR035642">
    <property type="entry name" value="MraZ_N"/>
</dbReference>
<dbReference type="RefSeq" id="WP_309203903.1">
    <property type="nucleotide sequence ID" value="NZ_CP133548.1"/>
</dbReference>
<evidence type="ECO:0000256" key="5">
    <source>
        <dbReference type="ARBA" id="ARBA00023125"/>
    </source>
</evidence>
<evidence type="ECO:0000256" key="3">
    <source>
        <dbReference type="ARBA" id="ARBA00022737"/>
    </source>
</evidence>
<evidence type="ECO:0000313" key="10">
    <source>
        <dbReference type="Proteomes" id="UP001239782"/>
    </source>
</evidence>
<evidence type="ECO:0000256" key="2">
    <source>
        <dbReference type="ARBA" id="ARBA00022490"/>
    </source>
</evidence>
<dbReference type="Gene3D" id="3.40.1550.20">
    <property type="entry name" value="Transcriptional regulator MraZ domain"/>
    <property type="match status" value="1"/>
</dbReference>
<dbReference type="KEGG" id="plei:Q9312_07145"/>
<dbReference type="GO" id="GO:0000976">
    <property type="term" value="F:transcription cis-regulatory region binding"/>
    <property type="evidence" value="ECO:0007669"/>
    <property type="project" value="TreeGrafter"/>
</dbReference>
<dbReference type="Proteomes" id="UP001239782">
    <property type="component" value="Chromosome"/>
</dbReference>
<reference evidence="9 10" key="1">
    <citation type="submission" date="2023-08" db="EMBL/GenBank/DDBJ databases">
        <title>Pleionea litopenaei sp. nov., isolated from stomach of juvenile Litopenaeus vannamei.</title>
        <authorList>
            <person name="Rho A.M."/>
            <person name="Hwang C.Y."/>
        </authorList>
    </citation>
    <scope>NUCLEOTIDE SEQUENCE [LARGE SCALE GENOMIC DNA]</scope>
    <source>
        <strain evidence="9 10">HL-JVS1</strain>
    </source>
</reference>
<keyword evidence="3" id="KW-0677">Repeat</keyword>
<dbReference type="PANTHER" id="PTHR34701">
    <property type="entry name" value="TRANSCRIPTIONAL REGULATOR MRAZ"/>
    <property type="match status" value="1"/>
</dbReference>
<evidence type="ECO:0000256" key="7">
    <source>
        <dbReference type="HAMAP-Rule" id="MF_01008"/>
    </source>
</evidence>
<dbReference type="InterPro" id="IPR037914">
    <property type="entry name" value="SpoVT-AbrB_sf"/>
</dbReference>
<evidence type="ECO:0000256" key="1">
    <source>
        <dbReference type="ARBA" id="ARBA00013860"/>
    </source>
</evidence>
<dbReference type="InterPro" id="IPR007159">
    <property type="entry name" value="SpoVT-AbrB_dom"/>
</dbReference>
<evidence type="ECO:0000256" key="4">
    <source>
        <dbReference type="ARBA" id="ARBA00023015"/>
    </source>
</evidence>
<dbReference type="SUPFAM" id="SSF89447">
    <property type="entry name" value="AbrB/MazE/MraZ-like"/>
    <property type="match status" value="1"/>
</dbReference>
<dbReference type="CDD" id="cd16321">
    <property type="entry name" value="MraZ_C"/>
    <property type="match status" value="1"/>
</dbReference>
<dbReference type="AlphaFoldDB" id="A0AA51RW10"/>
<dbReference type="GO" id="GO:0003700">
    <property type="term" value="F:DNA-binding transcription factor activity"/>
    <property type="evidence" value="ECO:0007669"/>
    <property type="project" value="UniProtKB-UniRule"/>
</dbReference>
<dbReference type="Pfam" id="PF02381">
    <property type="entry name" value="MraZ"/>
    <property type="match status" value="2"/>
</dbReference>
<sequence length="154" mass="17568">MFRGANSINLDAKGRIAIPARYRDRLADICNGRMVVTKNPYELDTPNLLLFPLHNWEDFEEQVRALPSSKKAYRLFKRVTIGSAKEVDMDSNGRLLLPAELREFANFDKALMLVGQGETFQIWDEAQWKAQEAEDLSTLADESFDADQLPDLAF</sequence>